<dbReference type="Pfam" id="PF13173">
    <property type="entry name" value="AAA_14"/>
    <property type="match status" value="1"/>
</dbReference>
<dbReference type="PANTHER" id="PTHR33295:SF7">
    <property type="entry name" value="ATPASE"/>
    <property type="match status" value="1"/>
</dbReference>
<feature type="domain" description="AAA" evidence="1">
    <location>
        <begin position="18"/>
        <end position="152"/>
    </location>
</feature>
<dbReference type="OrthoDB" id="9801840at2"/>
<dbReference type="PANTHER" id="PTHR33295">
    <property type="entry name" value="ATPASE"/>
    <property type="match status" value="1"/>
</dbReference>
<dbReference type="AlphaFoldDB" id="A0A6G1VNA5"/>
<evidence type="ECO:0000259" key="1">
    <source>
        <dbReference type="Pfam" id="PF13173"/>
    </source>
</evidence>
<organism evidence="3 4">
    <name type="scientific">Segatella copri</name>
    <dbReference type="NCBI Taxonomy" id="165179"/>
    <lineage>
        <taxon>Bacteria</taxon>
        <taxon>Pseudomonadati</taxon>
        <taxon>Bacteroidota</taxon>
        <taxon>Bacteroidia</taxon>
        <taxon>Bacteroidales</taxon>
        <taxon>Prevotellaceae</taxon>
        <taxon>Segatella</taxon>
    </lineage>
</organism>
<dbReference type="SUPFAM" id="SSF52540">
    <property type="entry name" value="P-loop containing nucleoside triphosphate hydrolases"/>
    <property type="match status" value="1"/>
</dbReference>
<protein>
    <submittedName>
        <fullName evidence="3">ATP-binding protein</fullName>
    </submittedName>
</protein>
<name>A0A6G1VNA5_9BACT</name>
<comment type="caution">
    <text evidence="3">The sequence shown here is derived from an EMBL/GenBank/DDBJ whole genome shotgun (WGS) entry which is preliminary data.</text>
</comment>
<keyword evidence="3" id="KW-0547">Nucleotide-binding</keyword>
<dbReference type="GO" id="GO:0005524">
    <property type="term" value="F:ATP binding"/>
    <property type="evidence" value="ECO:0007669"/>
    <property type="project" value="UniProtKB-KW"/>
</dbReference>
<keyword evidence="3" id="KW-0067">ATP-binding</keyword>
<gene>
    <name evidence="3" type="ORF">F7D25_10980</name>
</gene>
<dbReference type="InterPro" id="IPR027417">
    <property type="entry name" value="P-loop_NTPase"/>
</dbReference>
<dbReference type="InterPro" id="IPR025420">
    <property type="entry name" value="DUF4143"/>
</dbReference>
<reference evidence="3 4" key="1">
    <citation type="submission" date="2019-09" db="EMBL/GenBank/DDBJ databases">
        <title>Distinct polysaccharide growth profiles of human intestinal Prevotella copri isolates.</title>
        <authorList>
            <person name="Fehlner-Peach H."/>
            <person name="Magnabosco C."/>
            <person name="Raghavan V."/>
            <person name="Scher J.U."/>
            <person name="Tett A."/>
            <person name="Cox L.M."/>
            <person name="Gottsegen C."/>
            <person name="Watters A."/>
            <person name="Wiltshire- Gordon J.D."/>
            <person name="Segata N."/>
            <person name="Bonneau R."/>
            <person name="Littman D.R."/>
        </authorList>
    </citation>
    <scope>NUCLEOTIDE SEQUENCE [LARGE SCALE GENOMIC DNA]</scope>
    <source>
        <strain evidence="4">iAA917</strain>
    </source>
</reference>
<evidence type="ECO:0000259" key="2">
    <source>
        <dbReference type="Pfam" id="PF13635"/>
    </source>
</evidence>
<proteinExistence type="predicted"/>
<feature type="domain" description="DUF4143" evidence="2">
    <location>
        <begin position="219"/>
        <end position="384"/>
    </location>
</feature>
<evidence type="ECO:0000313" key="4">
    <source>
        <dbReference type="Proteomes" id="UP000477980"/>
    </source>
</evidence>
<accession>A0A6G1VNA5</accession>
<dbReference type="RefSeq" id="WP_153090895.1">
    <property type="nucleotide sequence ID" value="NZ_VZAH01000104.1"/>
</dbReference>
<evidence type="ECO:0000313" key="3">
    <source>
        <dbReference type="EMBL" id="MQP14919.1"/>
    </source>
</evidence>
<dbReference type="Pfam" id="PF13635">
    <property type="entry name" value="DUF4143"/>
    <property type="match status" value="1"/>
</dbReference>
<sequence>MERLLIHQLLKWKESTHRKPLVLEGARQVGKTWLLREFGKKYFKDVCYINFEQKDRLESIFAGDLSPQFIIEQLSIYHGKPIKPQTTLIVFDEVQEMPRALTSLKYFCEEAPEYAICCAGSLLGIALHEGTSFPVGKTDFLHLYPLTFKEFLLANGELMLVDYIQQGNRNVKAFEPRLIDYLKRYMIVGGMPAVVNEWLDTKDFTKVEKIQKQLIAAYQKDFSKHAPHQMVEKIRYVWNSITSQLAKENKKFVYGLVREGARAREYEDAIMWLCDAGETIRTHNVSKPAVPISAYVDLKSFKVFLLDVGLLRAMSGVSPKVILDGSRIFEEFKGALTEQFVCQELQQFSDTLQTNYYWTSSATSEIDFIISDGLDVYPLEVKAGVTMNAKSLKLYVEKYSPKWAIRTSLLPYERNAEAKTLNIPLYMLFVLGKELETES</sequence>
<dbReference type="InterPro" id="IPR041682">
    <property type="entry name" value="AAA_14"/>
</dbReference>
<dbReference type="EMBL" id="VZAH01000104">
    <property type="protein sequence ID" value="MQP14919.1"/>
    <property type="molecule type" value="Genomic_DNA"/>
</dbReference>
<dbReference type="Proteomes" id="UP000477980">
    <property type="component" value="Unassembled WGS sequence"/>
</dbReference>